<dbReference type="Gene3D" id="3.30.420.10">
    <property type="entry name" value="Ribonuclease H-like superfamily/Ribonuclease H"/>
    <property type="match status" value="1"/>
</dbReference>
<feature type="binding site" evidence="12">
    <location>
        <position position="118"/>
    </location>
    <ligand>
        <name>a divalent metal cation</name>
        <dbReference type="ChEBI" id="CHEBI:60240"/>
    </ligand>
</feature>
<keyword evidence="11" id="KW-0464">Manganese</keyword>
<dbReference type="InterPro" id="IPR012337">
    <property type="entry name" value="RNaseH-like_sf"/>
</dbReference>
<feature type="binding site" evidence="12">
    <location>
        <position position="19"/>
    </location>
    <ligand>
        <name>a divalent metal cation</name>
        <dbReference type="ChEBI" id="CHEBI:60240"/>
    </ligand>
</feature>
<dbReference type="Proteomes" id="UP000034201">
    <property type="component" value="Unassembled WGS sequence"/>
</dbReference>
<reference evidence="15 16" key="1">
    <citation type="journal article" date="2015" name="Nature">
        <title>rRNA introns, odd ribosomes, and small enigmatic genomes across a large radiation of phyla.</title>
        <authorList>
            <person name="Brown C.T."/>
            <person name="Hug L.A."/>
            <person name="Thomas B.C."/>
            <person name="Sharon I."/>
            <person name="Castelle C.J."/>
            <person name="Singh A."/>
            <person name="Wilkins M.J."/>
            <person name="Williams K.H."/>
            <person name="Banfield J.F."/>
        </authorList>
    </citation>
    <scope>NUCLEOTIDE SEQUENCE [LARGE SCALE GENOMIC DNA]</scope>
</reference>
<dbReference type="GO" id="GO:0003723">
    <property type="term" value="F:RNA binding"/>
    <property type="evidence" value="ECO:0007669"/>
    <property type="project" value="UniProtKB-UniRule"/>
</dbReference>
<name>A0A0G1WRK5_9BACT</name>
<dbReference type="GO" id="GO:0006298">
    <property type="term" value="P:mismatch repair"/>
    <property type="evidence" value="ECO:0007669"/>
    <property type="project" value="TreeGrafter"/>
</dbReference>
<dbReference type="SUPFAM" id="SSF53098">
    <property type="entry name" value="Ribonuclease H-like"/>
    <property type="match status" value="1"/>
</dbReference>
<keyword evidence="9 12" id="KW-0255">Endonuclease</keyword>
<comment type="function">
    <text evidence="3 13">Endonuclease that specifically degrades the RNA of RNA-DNA hybrids.</text>
</comment>
<dbReference type="InterPro" id="IPR036397">
    <property type="entry name" value="RNaseH_sf"/>
</dbReference>
<evidence type="ECO:0000256" key="7">
    <source>
        <dbReference type="ARBA" id="ARBA00022722"/>
    </source>
</evidence>
<comment type="cofactor">
    <cofactor evidence="12">
        <name>Mn(2+)</name>
        <dbReference type="ChEBI" id="CHEBI:29035"/>
    </cofactor>
    <cofactor evidence="12">
        <name>Mg(2+)</name>
        <dbReference type="ChEBI" id="CHEBI:18420"/>
    </cofactor>
    <text evidence="12">Manganese or magnesium. Binds 1 divalent metal ion per monomer in the absence of substrate. May bind a second metal ion after substrate binding.</text>
</comment>
<feature type="binding site" evidence="12">
    <location>
        <position position="20"/>
    </location>
    <ligand>
        <name>a divalent metal cation</name>
        <dbReference type="ChEBI" id="CHEBI:60240"/>
    </ligand>
</feature>
<dbReference type="PANTHER" id="PTHR10954">
    <property type="entry name" value="RIBONUCLEASE H2 SUBUNIT A"/>
    <property type="match status" value="1"/>
</dbReference>
<comment type="cofactor">
    <cofactor evidence="2">
        <name>Mg(2+)</name>
        <dbReference type="ChEBI" id="CHEBI:18420"/>
    </cofactor>
</comment>
<dbReference type="GO" id="GO:0004523">
    <property type="term" value="F:RNA-DNA hybrid ribonuclease activity"/>
    <property type="evidence" value="ECO:0007669"/>
    <property type="project" value="UniProtKB-UniRule"/>
</dbReference>
<evidence type="ECO:0000256" key="4">
    <source>
        <dbReference type="ARBA" id="ARBA00004496"/>
    </source>
</evidence>
<evidence type="ECO:0000256" key="6">
    <source>
        <dbReference type="ARBA" id="ARBA00022490"/>
    </source>
</evidence>
<comment type="caution">
    <text evidence="15">The sequence shown here is derived from an EMBL/GenBank/DDBJ whole genome shotgun (WGS) entry which is preliminary data.</text>
</comment>
<evidence type="ECO:0000256" key="3">
    <source>
        <dbReference type="ARBA" id="ARBA00004065"/>
    </source>
</evidence>
<dbReference type="EC" id="3.1.26.4" evidence="13"/>
<sequence length="176" mass="19537">MCIKSIIRVILFPIRNGIDEAGRGPLAGPVVVAGVKIRSAKTAKRLFAGIRDSKKLSAKKREEWFSVLASRPEIEYAVARVWPAVIDRINISRAANLAARRVHRKLSNGRGGLYVLLDGGLCLSDSIPQETIIKGDEKIPVIAAASIIAKVTRDRIMVRLHKKFPRYRFDLHKGYG</sequence>
<accession>A0A0G1WRK5</accession>
<keyword evidence="10 12" id="KW-0378">Hydrolase</keyword>
<evidence type="ECO:0000256" key="11">
    <source>
        <dbReference type="ARBA" id="ARBA00023211"/>
    </source>
</evidence>
<dbReference type="AlphaFoldDB" id="A0A0G1WRK5"/>
<evidence type="ECO:0000256" key="10">
    <source>
        <dbReference type="ARBA" id="ARBA00022801"/>
    </source>
</evidence>
<proteinExistence type="inferred from homology"/>
<evidence type="ECO:0000256" key="8">
    <source>
        <dbReference type="ARBA" id="ARBA00022723"/>
    </source>
</evidence>
<feature type="non-terminal residue" evidence="15">
    <location>
        <position position="176"/>
    </location>
</feature>
<evidence type="ECO:0000256" key="13">
    <source>
        <dbReference type="RuleBase" id="RU003515"/>
    </source>
</evidence>
<organism evidence="15 16">
    <name type="scientific">Candidatus Adlerbacteria bacterium GW2011_GWC1_50_9</name>
    <dbReference type="NCBI Taxonomy" id="1618608"/>
    <lineage>
        <taxon>Bacteria</taxon>
        <taxon>Candidatus Adleribacteriota</taxon>
    </lineage>
</organism>
<comment type="similarity">
    <text evidence="5 13">Belongs to the RNase HII family.</text>
</comment>
<comment type="catalytic activity">
    <reaction evidence="1 12 13">
        <text>Endonucleolytic cleavage to 5'-phosphomonoester.</text>
        <dbReference type="EC" id="3.1.26.4"/>
    </reaction>
</comment>
<evidence type="ECO:0000313" key="15">
    <source>
        <dbReference type="EMBL" id="KKW21493.1"/>
    </source>
</evidence>
<feature type="domain" description="RNase H type-2" evidence="14">
    <location>
        <begin position="13"/>
        <end position="176"/>
    </location>
</feature>
<evidence type="ECO:0000313" key="16">
    <source>
        <dbReference type="Proteomes" id="UP000034201"/>
    </source>
</evidence>
<keyword evidence="8 12" id="KW-0479">Metal-binding</keyword>
<comment type="subcellular location">
    <subcellularLocation>
        <location evidence="4">Cytoplasm</location>
    </subcellularLocation>
</comment>
<dbReference type="GO" id="GO:0043137">
    <property type="term" value="P:DNA replication, removal of RNA primer"/>
    <property type="evidence" value="ECO:0007669"/>
    <property type="project" value="TreeGrafter"/>
</dbReference>
<keyword evidence="7 12" id="KW-0540">Nuclease</keyword>
<evidence type="ECO:0000256" key="1">
    <source>
        <dbReference type="ARBA" id="ARBA00000077"/>
    </source>
</evidence>
<dbReference type="Pfam" id="PF01351">
    <property type="entry name" value="RNase_HII"/>
    <property type="match status" value="1"/>
</dbReference>
<evidence type="ECO:0000256" key="5">
    <source>
        <dbReference type="ARBA" id="ARBA00007383"/>
    </source>
</evidence>
<dbReference type="PROSITE" id="PS51975">
    <property type="entry name" value="RNASE_H_2"/>
    <property type="match status" value="1"/>
</dbReference>
<dbReference type="InterPro" id="IPR024567">
    <property type="entry name" value="RNase_HII/HIII_dom"/>
</dbReference>
<evidence type="ECO:0000256" key="12">
    <source>
        <dbReference type="PROSITE-ProRule" id="PRU01319"/>
    </source>
</evidence>
<dbReference type="InterPro" id="IPR022898">
    <property type="entry name" value="RNase_HII"/>
</dbReference>
<gene>
    <name evidence="15" type="ORF">UY61_C0004G0001</name>
</gene>
<dbReference type="GO" id="GO:0005737">
    <property type="term" value="C:cytoplasm"/>
    <property type="evidence" value="ECO:0007669"/>
    <property type="project" value="UniProtKB-SubCell"/>
</dbReference>
<evidence type="ECO:0000259" key="14">
    <source>
        <dbReference type="PROSITE" id="PS51975"/>
    </source>
</evidence>
<dbReference type="PATRIC" id="fig|1618608.3.peg.61"/>
<dbReference type="GO" id="GO:0032299">
    <property type="term" value="C:ribonuclease H2 complex"/>
    <property type="evidence" value="ECO:0007669"/>
    <property type="project" value="TreeGrafter"/>
</dbReference>
<protein>
    <recommendedName>
        <fullName evidence="13">Ribonuclease</fullName>
        <ecNumber evidence="13">3.1.26.4</ecNumber>
    </recommendedName>
</protein>
<dbReference type="EMBL" id="LCQQ01000004">
    <property type="protein sequence ID" value="KKW21493.1"/>
    <property type="molecule type" value="Genomic_DNA"/>
</dbReference>
<dbReference type="InterPro" id="IPR001352">
    <property type="entry name" value="RNase_HII/HIII"/>
</dbReference>
<dbReference type="GO" id="GO:0046872">
    <property type="term" value="F:metal ion binding"/>
    <property type="evidence" value="ECO:0007669"/>
    <property type="project" value="UniProtKB-KW"/>
</dbReference>
<keyword evidence="6" id="KW-0963">Cytoplasm</keyword>
<dbReference type="CDD" id="cd07182">
    <property type="entry name" value="RNase_HII_bacteria_HII_like"/>
    <property type="match status" value="1"/>
</dbReference>
<dbReference type="NCBIfam" id="NF000595">
    <property type="entry name" value="PRK00015.1-3"/>
    <property type="match status" value="1"/>
</dbReference>
<evidence type="ECO:0000256" key="2">
    <source>
        <dbReference type="ARBA" id="ARBA00001946"/>
    </source>
</evidence>
<evidence type="ECO:0000256" key="9">
    <source>
        <dbReference type="ARBA" id="ARBA00022759"/>
    </source>
</evidence>
<dbReference type="PANTHER" id="PTHR10954:SF18">
    <property type="entry name" value="RIBONUCLEASE HII"/>
    <property type="match status" value="1"/>
</dbReference>